<keyword evidence="7" id="KW-1185">Reference proteome</keyword>
<keyword evidence="1" id="KW-0479">Metal-binding</keyword>
<dbReference type="EMBL" id="FNRI01000004">
    <property type="protein sequence ID" value="SEA51273.1"/>
    <property type="molecule type" value="Genomic_DNA"/>
</dbReference>
<dbReference type="Proteomes" id="UP000183253">
    <property type="component" value="Unassembled WGS sequence"/>
</dbReference>
<dbReference type="GO" id="GO:0003899">
    <property type="term" value="F:DNA-directed RNA polymerase activity"/>
    <property type="evidence" value="ECO:0007669"/>
    <property type="project" value="InterPro"/>
</dbReference>
<dbReference type="Gene3D" id="3.40.1360.10">
    <property type="match status" value="1"/>
</dbReference>
<dbReference type="CDD" id="cd01029">
    <property type="entry name" value="TOPRIM_primases"/>
    <property type="match status" value="1"/>
</dbReference>
<dbReference type="AlphaFoldDB" id="A0A1H4BT36"/>
<feature type="domain" description="Zinc finger CHC2-type" evidence="5">
    <location>
        <begin position="37"/>
        <end position="83"/>
    </location>
</feature>
<dbReference type="GO" id="GO:0008270">
    <property type="term" value="F:zinc ion binding"/>
    <property type="evidence" value="ECO:0007669"/>
    <property type="project" value="UniProtKB-KW"/>
</dbReference>
<evidence type="ECO:0000256" key="2">
    <source>
        <dbReference type="ARBA" id="ARBA00022771"/>
    </source>
</evidence>
<dbReference type="PANTHER" id="PTHR30313">
    <property type="entry name" value="DNA PRIMASE"/>
    <property type="match status" value="1"/>
</dbReference>
<gene>
    <name evidence="6" type="ORF">SAMN05444145_10435</name>
</gene>
<proteinExistence type="predicted"/>
<dbReference type="InterPro" id="IPR002694">
    <property type="entry name" value="Znf_CHC2"/>
</dbReference>
<organism evidence="6 7">
    <name type="scientific">Alistipes timonensis JC136</name>
    <dbReference type="NCBI Taxonomy" id="1033731"/>
    <lineage>
        <taxon>Bacteria</taxon>
        <taxon>Pseudomonadati</taxon>
        <taxon>Bacteroidota</taxon>
        <taxon>Bacteroidia</taxon>
        <taxon>Bacteroidales</taxon>
        <taxon>Rikenellaceae</taxon>
        <taxon>Alistipes</taxon>
    </lineage>
</organism>
<dbReference type="PANTHER" id="PTHR30313:SF2">
    <property type="entry name" value="DNA PRIMASE"/>
    <property type="match status" value="1"/>
</dbReference>
<evidence type="ECO:0000313" key="7">
    <source>
        <dbReference type="Proteomes" id="UP000183253"/>
    </source>
</evidence>
<evidence type="ECO:0000256" key="3">
    <source>
        <dbReference type="ARBA" id="ARBA00022833"/>
    </source>
</evidence>
<dbReference type="SUPFAM" id="SSF57783">
    <property type="entry name" value="Zinc beta-ribbon"/>
    <property type="match status" value="1"/>
</dbReference>
<dbReference type="SMART" id="SM00400">
    <property type="entry name" value="ZnF_CHCC"/>
    <property type="match status" value="1"/>
</dbReference>
<dbReference type="GO" id="GO:0005737">
    <property type="term" value="C:cytoplasm"/>
    <property type="evidence" value="ECO:0007669"/>
    <property type="project" value="TreeGrafter"/>
</dbReference>
<sequence length="294" mass="33000">MKTTTDCIGIREYLLRRGLHPHRETATHGMFLSPLREERTPSFSVRYDKGLWYDFGLGEGGTLLQLVMRLEGCGMAEAIRHLRKGAADEVPFQPLPTTSPRKDSPLRILCVGEIRHPALIGYLRERGIDPAVAGALCREVHYAVGERRFFAIGFRNDAGGWELRNPQFKGSSAPKNITTFDRHGDTALLFEGFFDLLSYLTLQHESDPTADTAVLNSVVNLPRALPFLARHTTIHAFLDNDEAGRLTLERLRSTLPGATVIDRAEGYRAHKDLNESLRSSAKVSRTPRRRGRKL</sequence>
<dbReference type="Gene3D" id="3.90.580.10">
    <property type="entry name" value="Zinc finger, CHC2-type domain"/>
    <property type="match status" value="1"/>
</dbReference>
<dbReference type="GO" id="GO:0006269">
    <property type="term" value="P:DNA replication, synthesis of primer"/>
    <property type="evidence" value="ECO:0007669"/>
    <property type="project" value="TreeGrafter"/>
</dbReference>
<dbReference type="GO" id="GO:0003677">
    <property type="term" value="F:DNA binding"/>
    <property type="evidence" value="ECO:0007669"/>
    <property type="project" value="InterPro"/>
</dbReference>
<evidence type="ECO:0000256" key="4">
    <source>
        <dbReference type="SAM" id="MobiDB-lite"/>
    </source>
</evidence>
<dbReference type="InterPro" id="IPR034154">
    <property type="entry name" value="TOPRIM_DnaG/twinkle"/>
</dbReference>
<dbReference type="Pfam" id="PF01807">
    <property type="entry name" value="Zn_ribbon_DnaG"/>
    <property type="match status" value="1"/>
</dbReference>
<dbReference type="Pfam" id="PF13155">
    <property type="entry name" value="Toprim_2"/>
    <property type="match status" value="1"/>
</dbReference>
<evidence type="ECO:0000256" key="1">
    <source>
        <dbReference type="ARBA" id="ARBA00022723"/>
    </source>
</evidence>
<feature type="region of interest" description="Disordered" evidence="4">
    <location>
        <begin position="275"/>
        <end position="294"/>
    </location>
</feature>
<dbReference type="InterPro" id="IPR050219">
    <property type="entry name" value="DnaG_primase"/>
</dbReference>
<reference evidence="6 7" key="1">
    <citation type="submission" date="2016-10" db="EMBL/GenBank/DDBJ databases">
        <authorList>
            <person name="de Groot N.N."/>
        </authorList>
    </citation>
    <scope>NUCLEOTIDE SEQUENCE [LARGE SCALE GENOMIC DNA]</scope>
    <source>
        <strain evidence="6 7">DSM 25383</strain>
    </source>
</reference>
<feature type="compositionally biased region" description="Basic residues" evidence="4">
    <location>
        <begin position="285"/>
        <end position="294"/>
    </location>
</feature>
<protein>
    <submittedName>
        <fullName evidence="6">CHC2 zinc finger</fullName>
    </submittedName>
</protein>
<dbReference type="STRING" id="1033731.SAMN05444145_10435"/>
<accession>A0A1H4BT36</accession>
<name>A0A1H4BT36_9BACT</name>
<keyword evidence="2" id="KW-0863">Zinc-finger</keyword>
<dbReference type="RefSeq" id="WP_026020711.1">
    <property type="nucleotide sequence ID" value="NZ_CAEG01000011.1"/>
</dbReference>
<evidence type="ECO:0000259" key="5">
    <source>
        <dbReference type="SMART" id="SM00400"/>
    </source>
</evidence>
<dbReference type="InterPro" id="IPR036977">
    <property type="entry name" value="DNA_primase_Znf_CHC2"/>
</dbReference>
<keyword evidence="3" id="KW-0862">Zinc</keyword>
<evidence type="ECO:0000313" key="6">
    <source>
        <dbReference type="EMBL" id="SEA51273.1"/>
    </source>
</evidence>